<evidence type="ECO:0000313" key="1">
    <source>
        <dbReference type="EMBL" id="TFU01479.1"/>
    </source>
</evidence>
<dbReference type="AlphaFoldDB" id="A0A4Y9ELR8"/>
<organism evidence="1 2">
    <name type="scientific">Glacieibacterium arshaanense</name>
    <dbReference type="NCBI Taxonomy" id="2511025"/>
    <lineage>
        <taxon>Bacteria</taxon>
        <taxon>Pseudomonadati</taxon>
        <taxon>Pseudomonadota</taxon>
        <taxon>Alphaproteobacteria</taxon>
        <taxon>Sphingomonadales</taxon>
        <taxon>Sphingosinicellaceae</taxon>
        <taxon>Glacieibacterium</taxon>
    </lineage>
</organism>
<accession>A0A4Y9ELR8</accession>
<sequence>MAHAAEPTAATAPAPAPAAATAVTPVQTVDLAATSTTYTKAEIAKAGEVAFGRASPEMNKILAKVFDEMGEPSAYIDGRQAGGAFIFGASYGHGTLFHKVEGQQPVHWTGPSFGLDVGADGAQVFMLIYHLHDTNDMFRRFGAASGRAVAVGGLSAQYLVHDDVVVVPISLGVGLRLGVNAGWLNFTREKRLIPF</sequence>
<dbReference type="EMBL" id="SIHO01000003">
    <property type="protein sequence ID" value="TFU01479.1"/>
    <property type="molecule type" value="Genomic_DNA"/>
</dbReference>
<name>A0A4Y9ELR8_9SPHN</name>
<comment type="caution">
    <text evidence="1">The sequence shown here is derived from an EMBL/GenBank/DDBJ whole genome shotgun (WGS) entry which is preliminary data.</text>
</comment>
<reference evidence="1 2" key="1">
    <citation type="submission" date="2019-02" db="EMBL/GenBank/DDBJ databases">
        <title>Polymorphobacter sp. isolated from the lake at the Tibet of China.</title>
        <authorList>
            <person name="Li A."/>
        </authorList>
    </citation>
    <scope>NUCLEOTIDE SEQUENCE [LARGE SCALE GENOMIC DNA]</scope>
    <source>
        <strain evidence="1 2">DJ1R-1</strain>
    </source>
</reference>
<dbReference type="Proteomes" id="UP000297737">
    <property type="component" value="Unassembled WGS sequence"/>
</dbReference>
<dbReference type="InterPro" id="IPR008325">
    <property type="entry name" value="EipA-like"/>
</dbReference>
<gene>
    <name evidence="1" type="ORF">EUV02_14505</name>
</gene>
<evidence type="ECO:0000313" key="2">
    <source>
        <dbReference type="Proteomes" id="UP000297737"/>
    </source>
</evidence>
<dbReference type="OrthoDB" id="9796051at2"/>
<protein>
    <submittedName>
        <fullName evidence="1">DUF1134 domain-containing protein</fullName>
    </submittedName>
</protein>
<proteinExistence type="predicted"/>
<dbReference type="RefSeq" id="WP_135246983.1">
    <property type="nucleotide sequence ID" value="NZ_SIHO01000003.1"/>
</dbReference>
<dbReference type="Pfam" id="PF06577">
    <property type="entry name" value="EipA"/>
    <property type="match status" value="1"/>
</dbReference>
<keyword evidence="2" id="KW-1185">Reference proteome</keyword>